<dbReference type="EMBL" id="JBBMFS010000001">
    <property type="protein sequence ID" value="MEQ2553848.1"/>
    <property type="molecule type" value="Genomic_DNA"/>
</dbReference>
<dbReference type="Proteomes" id="UP001546774">
    <property type="component" value="Unassembled WGS sequence"/>
</dbReference>
<comment type="caution">
    <text evidence="1">The sequence shown here is derived from an EMBL/GenBank/DDBJ whole genome shotgun (WGS) entry which is preliminary data.</text>
</comment>
<accession>A0ABV1H2C0</accession>
<evidence type="ECO:0000313" key="2">
    <source>
        <dbReference type="Proteomes" id="UP001546774"/>
    </source>
</evidence>
<gene>
    <name evidence="1" type="ORF">WMO37_02320</name>
</gene>
<dbReference type="InterPro" id="IPR043743">
    <property type="entry name" value="DUF5688"/>
</dbReference>
<protein>
    <submittedName>
        <fullName evidence="1">DUF5688 family protein</fullName>
    </submittedName>
</protein>
<sequence>MEYGDFLQCVQEYAKKETGRGGVVSINHVIKNNGCELDGLVIMEEGKHISPTIYLNGFYKQYQNGRTVEDIVREILHIYNENKDNIQICPDWFQDFDRVKQTIAYKVINYSKNEKLLKKIPHKRVLDLAVVYYCLLSQSEGETATALIYNNHLEGWHVTEQQVHEIAVSNTPGLLQSQIYPLSSLIGLVLEDLKMEKELLMAAEMYVLTNNTRLNGAACIFYEDVLKKFADTLQTDLYILPSSIHEVILLPKLARYDAMNLEDMVREVNTDGVSREEVLSDKVYIYRRSDGFITMSF</sequence>
<organism evidence="1 2">
    <name type="scientific">Lachnospira intestinalis</name>
    <dbReference type="NCBI Taxonomy" id="3133158"/>
    <lineage>
        <taxon>Bacteria</taxon>
        <taxon>Bacillati</taxon>
        <taxon>Bacillota</taxon>
        <taxon>Clostridia</taxon>
        <taxon>Lachnospirales</taxon>
        <taxon>Lachnospiraceae</taxon>
        <taxon>Lachnospira</taxon>
    </lineage>
</organism>
<evidence type="ECO:0000313" key="1">
    <source>
        <dbReference type="EMBL" id="MEQ2553848.1"/>
    </source>
</evidence>
<reference evidence="1" key="1">
    <citation type="submission" date="2024-03" db="EMBL/GenBank/DDBJ databases">
        <title>Human intestinal bacterial collection.</title>
        <authorList>
            <person name="Pauvert C."/>
            <person name="Hitch T.C.A."/>
            <person name="Clavel T."/>
        </authorList>
    </citation>
    <scope>NUCLEOTIDE SEQUENCE [LARGE SCALE GENOMIC DNA]</scope>
    <source>
        <strain evidence="1">CLA-AA-H89B</strain>
    </source>
</reference>
<proteinExistence type="predicted"/>
<dbReference type="Pfam" id="PF18941">
    <property type="entry name" value="DUF5688"/>
    <property type="match status" value="1"/>
</dbReference>
<keyword evidence="2" id="KW-1185">Reference proteome</keyword>
<name>A0ABV1H2C0_9FIRM</name>